<evidence type="ECO:0000256" key="4">
    <source>
        <dbReference type="ARBA" id="ARBA00022989"/>
    </source>
</evidence>
<keyword evidence="4 7" id="KW-1133">Transmembrane helix</keyword>
<evidence type="ECO:0000256" key="5">
    <source>
        <dbReference type="ARBA" id="ARBA00023136"/>
    </source>
</evidence>
<feature type="transmembrane region" description="Helical" evidence="7">
    <location>
        <begin position="435"/>
        <end position="466"/>
    </location>
</feature>
<evidence type="ECO:0000259" key="9">
    <source>
        <dbReference type="Pfam" id="PF13515"/>
    </source>
</evidence>
<evidence type="ECO:0000259" key="8">
    <source>
        <dbReference type="Pfam" id="PF12805"/>
    </source>
</evidence>
<feature type="transmembrane region" description="Helical" evidence="7">
    <location>
        <begin position="25"/>
        <end position="44"/>
    </location>
</feature>
<feature type="transmembrane region" description="Helical" evidence="7">
    <location>
        <begin position="95"/>
        <end position="113"/>
    </location>
</feature>
<protein>
    <submittedName>
        <fullName evidence="10">Inner membrane protein yccS</fullName>
    </submittedName>
</protein>
<feature type="transmembrane region" description="Helical" evidence="7">
    <location>
        <begin position="503"/>
        <end position="521"/>
    </location>
</feature>
<dbReference type="AlphaFoldDB" id="A0A383U209"/>
<feature type="transmembrane region" description="Helical" evidence="7">
    <location>
        <begin position="144"/>
        <end position="168"/>
    </location>
</feature>
<feature type="transmembrane region" description="Helical" evidence="7">
    <location>
        <begin position="472"/>
        <end position="491"/>
    </location>
</feature>
<comment type="similarity">
    <text evidence="6">Belongs to the YccS/YhfK family.</text>
</comment>
<evidence type="ECO:0000256" key="1">
    <source>
        <dbReference type="ARBA" id="ARBA00004651"/>
    </source>
</evidence>
<dbReference type="Pfam" id="PF13515">
    <property type="entry name" value="FUSC_2"/>
    <property type="match status" value="1"/>
</dbReference>
<evidence type="ECO:0000256" key="2">
    <source>
        <dbReference type="ARBA" id="ARBA00022475"/>
    </source>
</evidence>
<dbReference type="InterPro" id="IPR049453">
    <property type="entry name" value="Memb_transporter_dom"/>
</dbReference>
<gene>
    <name evidence="10" type="primary">yccS</name>
    <name evidence="10" type="ORF">SAMEA104719789_01315</name>
</gene>
<keyword evidence="5 7" id="KW-0472">Membrane</keyword>
<dbReference type="EMBL" id="UNSC01000006">
    <property type="protein sequence ID" value="SZD73508.1"/>
    <property type="molecule type" value="Genomic_DNA"/>
</dbReference>
<keyword evidence="2" id="KW-1003">Cell membrane</keyword>
<feature type="domain" description="Integral membrane protein YccS N-terminal" evidence="8">
    <location>
        <begin position="78"/>
        <end position="340"/>
    </location>
</feature>
<dbReference type="OrthoDB" id="8670769at2"/>
<evidence type="ECO:0000256" key="3">
    <source>
        <dbReference type="ARBA" id="ARBA00022692"/>
    </source>
</evidence>
<comment type="subcellular location">
    <subcellularLocation>
        <location evidence="1">Cell membrane</location>
        <topology evidence="1">Multi-pass membrane protein</topology>
    </subcellularLocation>
</comment>
<accession>A0A383U209</accession>
<dbReference type="RefSeq" id="WP_119059559.1">
    <property type="nucleotide sequence ID" value="NZ_UNSC01000006.1"/>
</dbReference>
<name>A0A383U209_9FLAO</name>
<evidence type="ECO:0000313" key="11">
    <source>
        <dbReference type="Proteomes" id="UP000262142"/>
    </source>
</evidence>
<feature type="transmembrane region" description="Helical" evidence="7">
    <location>
        <begin position="120"/>
        <end position="138"/>
    </location>
</feature>
<sequence>MVKKYLKKSIEFWENNFLESPENLWALRISFSAILALGIFYLLGIPKAGLTVSMGIVATALTENDVHIKSSLRSTLLIGFLFFIFSSLVQLLLPYPIIFGVFLVSSSFFIMLAGELKSKYNHLAFGSVLIILYSIFIYQPEADWFRIPFLFVVAVIIHMATSIVILLLNPYQNLQNELANAYQLLAKYLRMKSKFFPSSADEQEEIRNELALINIQLFSQSEKIKNILQRLGQELNLHQRTKFNQYVSEWNQLQLLHERAVSSHESYDSISQNVNSSLVVAGLGKMLRELGKASDEYARNILKKNTFQSSPNLRWTSNALELLLRQNLCKDQASINYLWKNIKSMEETFEARHTPANINLEYTFDEKKWRDLFSPKNNKFRHAVRLSTCFAVGYTLMNIFKIEQGAWIILTSLIVCQQTYDATRQRFFKRIIGTLMGVIIGITLSLLLPTTAGQVVILIASMFIFFKYLRGNYIIAAIFITVYVLAVYNLLQGTGVQVMTPRIIDTLIGSVIAYLSIRFIWPEWQYKNLKNLLIKAIEKDKIYFESVMNQQISTQEYLHHQRNAHRADNQLAQVWKSMRFEPKSKQKLITPARNFTYLNHTLLSYISALGVHRKSLNFNENDFFIKNQIIKLLDEILLRLQLGNQNSEPTEKSFILPIEKLKDTENLLFLDNILKLSQELKEAGEHIEF</sequence>
<evidence type="ECO:0000313" key="10">
    <source>
        <dbReference type="EMBL" id="SZD73508.1"/>
    </source>
</evidence>
<dbReference type="PANTHER" id="PTHR30509:SF8">
    <property type="entry name" value="INNER MEMBRANE PROTEIN YCCS"/>
    <property type="match status" value="1"/>
</dbReference>
<proteinExistence type="inferred from homology"/>
<keyword evidence="11" id="KW-1185">Reference proteome</keyword>
<keyword evidence="3 7" id="KW-0812">Transmembrane</keyword>
<dbReference type="Pfam" id="PF12805">
    <property type="entry name" value="FUSC-like"/>
    <property type="match status" value="1"/>
</dbReference>
<evidence type="ECO:0000256" key="6">
    <source>
        <dbReference type="ARBA" id="ARBA00043993"/>
    </source>
</evidence>
<dbReference type="InterPro" id="IPR032692">
    <property type="entry name" value="YccS_N"/>
</dbReference>
<organism evidence="10 11">
    <name type="scientific">Candidatus Ornithobacterium hominis</name>
    <dbReference type="NCBI Taxonomy" id="2497989"/>
    <lineage>
        <taxon>Bacteria</taxon>
        <taxon>Pseudomonadati</taxon>
        <taxon>Bacteroidota</taxon>
        <taxon>Flavobacteriia</taxon>
        <taxon>Flavobacteriales</taxon>
        <taxon>Weeksellaceae</taxon>
        <taxon>Ornithobacterium</taxon>
    </lineage>
</organism>
<dbReference type="Proteomes" id="UP000262142">
    <property type="component" value="Unassembled WGS sequence"/>
</dbReference>
<feature type="domain" description="Integral membrane bound transporter" evidence="9">
    <location>
        <begin position="394"/>
        <end position="514"/>
    </location>
</feature>
<dbReference type="PANTHER" id="PTHR30509">
    <property type="entry name" value="P-HYDROXYBENZOIC ACID EFFLUX PUMP SUBUNIT-RELATED"/>
    <property type="match status" value="1"/>
</dbReference>
<evidence type="ECO:0000256" key="7">
    <source>
        <dbReference type="SAM" id="Phobius"/>
    </source>
</evidence>
<reference evidence="10 11" key="1">
    <citation type="submission" date="2018-09" db="EMBL/GenBank/DDBJ databases">
        <authorList>
            <consortium name="Pathogen Informatics"/>
        </authorList>
    </citation>
    <scope>NUCLEOTIDE SEQUENCE [LARGE SCALE GENOMIC DNA]</scope>
    <source>
        <strain evidence="10 11">OH-22767</strain>
    </source>
</reference>
<dbReference type="GO" id="GO:0005886">
    <property type="term" value="C:plasma membrane"/>
    <property type="evidence" value="ECO:0007669"/>
    <property type="project" value="UniProtKB-SubCell"/>
</dbReference>